<gene>
    <name evidence="2" type="ORF">ThesuDRAFT_00514</name>
</gene>
<keyword evidence="3" id="KW-1185">Reference proteome</keyword>
<accession>K6Q0Z4</accession>
<dbReference type="RefSeq" id="WP_006902793.1">
    <property type="nucleotide sequence ID" value="NZ_JH976535.1"/>
</dbReference>
<reference evidence="2" key="2">
    <citation type="submission" date="2012-10" db="EMBL/GenBank/DDBJ databases">
        <title>Improved high-quality draft of Thermaerobacter subterraneus C21, DSM 13965.</title>
        <authorList>
            <consortium name="DOE Joint Genome Institute"/>
            <person name="Eisen J."/>
            <person name="Huntemann M."/>
            <person name="Wei C.-L."/>
            <person name="Han J."/>
            <person name="Detter J.C."/>
            <person name="Han C."/>
            <person name="Tapia R."/>
            <person name="Chen A."/>
            <person name="Kyrpides N."/>
            <person name="Mavromatis K."/>
            <person name="Markowitz V."/>
            <person name="Szeto E."/>
            <person name="Ivanova N."/>
            <person name="Mikhailova N."/>
            <person name="Ovchinnikova G."/>
            <person name="Pagani I."/>
            <person name="Pati A."/>
            <person name="Goodwin L."/>
            <person name="Nordberg H.P."/>
            <person name="Cantor M.N."/>
            <person name="Hua S.X."/>
            <person name="Woyke T."/>
            <person name="Eisen J."/>
            <person name="Klenk H.-P."/>
        </authorList>
    </citation>
    <scope>NUCLEOTIDE SEQUENCE [LARGE SCALE GENOMIC DNA]</scope>
    <source>
        <strain evidence="2">DSM 13965</strain>
    </source>
</reference>
<name>K6Q0Z4_9FIRM</name>
<dbReference type="Proteomes" id="UP000005710">
    <property type="component" value="Unassembled WGS sequence"/>
</dbReference>
<reference evidence="2" key="1">
    <citation type="submission" date="2010-10" db="EMBL/GenBank/DDBJ databases">
        <authorList>
            <consortium name="US DOE Joint Genome Institute (JGI-PGF)"/>
            <person name="Lucas S."/>
            <person name="Copeland A."/>
            <person name="Lapidus A."/>
            <person name="Bruce D."/>
            <person name="Goodwin L."/>
            <person name="Pitluck S."/>
            <person name="Kyrpides N."/>
            <person name="Mavromatis K."/>
            <person name="Detter J.C."/>
            <person name="Han C."/>
            <person name="Land M."/>
            <person name="Hauser L."/>
            <person name="Markowitz V."/>
            <person name="Cheng J.-F."/>
            <person name="Hugenholtz P."/>
            <person name="Woyke T."/>
            <person name="Wu D."/>
            <person name="Pukall R."/>
            <person name="Wahrenburg C."/>
            <person name="Brambilla E."/>
            <person name="Klenk H.-P."/>
            <person name="Eisen J.A."/>
        </authorList>
    </citation>
    <scope>NUCLEOTIDE SEQUENCE [LARGE SCALE GENOMIC DNA]</scope>
    <source>
        <strain evidence="2">DSM 13965</strain>
    </source>
</reference>
<feature type="region of interest" description="Disordered" evidence="1">
    <location>
        <begin position="124"/>
        <end position="235"/>
    </location>
</feature>
<organism evidence="2 3">
    <name type="scientific">Thermaerobacter subterraneus DSM 13965</name>
    <dbReference type="NCBI Taxonomy" id="867903"/>
    <lineage>
        <taxon>Bacteria</taxon>
        <taxon>Bacillati</taxon>
        <taxon>Bacillota</taxon>
        <taxon>Clostridia</taxon>
        <taxon>Eubacteriales</taxon>
        <taxon>Clostridiales Family XVII. Incertae Sedis</taxon>
        <taxon>Thermaerobacter</taxon>
    </lineage>
</organism>
<comment type="caution">
    <text evidence="2">The sequence shown here is derived from an EMBL/GenBank/DDBJ whole genome shotgun (WGS) entry which is preliminary data.</text>
</comment>
<protein>
    <submittedName>
        <fullName evidence="2">Uncharacterized protein</fullName>
    </submittedName>
</protein>
<dbReference type="HOGENOM" id="CLU_1179767_0_0_9"/>
<feature type="compositionally biased region" description="Basic and acidic residues" evidence="1">
    <location>
        <begin position="157"/>
        <end position="172"/>
    </location>
</feature>
<feature type="compositionally biased region" description="Basic residues" evidence="1">
    <location>
        <begin position="129"/>
        <end position="140"/>
    </location>
</feature>
<dbReference type="EMBL" id="AENY02000002">
    <property type="protein sequence ID" value="EKP94808.1"/>
    <property type="molecule type" value="Genomic_DNA"/>
</dbReference>
<evidence type="ECO:0000313" key="3">
    <source>
        <dbReference type="Proteomes" id="UP000005710"/>
    </source>
</evidence>
<evidence type="ECO:0000256" key="1">
    <source>
        <dbReference type="SAM" id="MobiDB-lite"/>
    </source>
</evidence>
<sequence length="235" mass="25463">MESMDQPQHGRWGKVAAYTELARASRSLAAGGVERRYWYILCRERTPHGAVFFYIKSRVETWDEGRLTGEDFAVQRLPGRNDEQAARQSFGRLAEARVPVSPVHLTDILRDLALLAAEHPSRWTLPPRQARRHPPARRRAPVPGALHGAVPRPTGLRKGEQAARARARDHAAGPRAGSDVPGALHAGGGARQDRYGRPEGQVRPVPYPGQDPAGEAGRGSTRGAGAPVVPRGTAG</sequence>
<evidence type="ECO:0000313" key="2">
    <source>
        <dbReference type="EMBL" id="EKP94808.1"/>
    </source>
</evidence>
<proteinExistence type="predicted"/>
<dbReference type="OrthoDB" id="2085220at2"/>
<dbReference type="AlphaFoldDB" id="K6Q0Z4"/>